<gene>
    <name evidence="2" type="ORF">CLV32_1282</name>
</gene>
<sequence length="181" mass="19672">MKTFKKSCLTVMLFVSTAATVFAQEAAKPAPKEKASPAQVVDGTINGATVQIKYSSPAVKGRKIWGELVPTDSVWRAGANEATTFETDKPLKIQGKTLPAGKYSLYAQTGAAEWKIIFNAEVGQWGIKRGGLTTRVPEKDVVVVTAKPTKSKTFNERLVYTITGKGFDLSWENLTVPVTFK</sequence>
<reference evidence="2 3" key="1">
    <citation type="submission" date="2019-03" db="EMBL/GenBank/DDBJ databases">
        <title>Genomic Encyclopedia of Archaeal and Bacterial Type Strains, Phase II (KMG-II): from individual species to whole genera.</title>
        <authorList>
            <person name="Goeker M."/>
        </authorList>
    </citation>
    <scope>NUCLEOTIDE SEQUENCE [LARGE SCALE GENOMIC DNA]</scope>
    <source>
        <strain evidence="2 3">DSM 19034</strain>
    </source>
</reference>
<proteinExistence type="predicted"/>
<dbReference type="InterPro" id="IPR021314">
    <property type="entry name" value="DUF2911"/>
</dbReference>
<dbReference type="Pfam" id="PF11138">
    <property type="entry name" value="DUF2911"/>
    <property type="match status" value="1"/>
</dbReference>
<feature type="signal peptide" evidence="1">
    <location>
        <begin position="1"/>
        <end position="23"/>
    </location>
</feature>
<evidence type="ECO:0000256" key="1">
    <source>
        <dbReference type="SAM" id="SignalP"/>
    </source>
</evidence>
<keyword evidence="3" id="KW-1185">Reference proteome</keyword>
<dbReference type="Proteomes" id="UP000295499">
    <property type="component" value="Unassembled WGS sequence"/>
</dbReference>
<dbReference type="AlphaFoldDB" id="A0A4R6IK38"/>
<name>A0A4R6IK38_9SPHI</name>
<accession>A0A4R6IK38</accession>
<evidence type="ECO:0000313" key="3">
    <source>
        <dbReference type="Proteomes" id="UP000295499"/>
    </source>
</evidence>
<dbReference type="RefSeq" id="WP_133553575.1">
    <property type="nucleotide sequence ID" value="NZ_SNWM01000002.1"/>
</dbReference>
<dbReference type="OrthoDB" id="195456at2"/>
<feature type="chain" id="PRO_5020325352" description="DUF2911 family protein" evidence="1">
    <location>
        <begin position="24"/>
        <end position="181"/>
    </location>
</feature>
<comment type="caution">
    <text evidence="2">The sequence shown here is derived from an EMBL/GenBank/DDBJ whole genome shotgun (WGS) entry which is preliminary data.</text>
</comment>
<organism evidence="2 3">
    <name type="scientific">Pedobacter duraquae</name>
    <dbReference type="NCBI Taxonomy" id="425511"/>
    <lineage>
        <taxon>Bacteria</taxon>
        <taxon>Pseudomonadati</taxon>
        <taxon>Bacteroidota</taxon>
        <taxon>Sphingobacteriia</taxon>
        <taxon>Sphingobacteriales</taxon>
        <taxon>Sphingobacteriaceae</taxon>
        <taxon>Pedobacter</taxon>
    </lineage>
</organism>
<keyword evidence="1" id="KW-0732">Signal</keyword>
<evidence type="ECO:0000313" key="2">
    <source>
        <dbReference type="EMBL" id="TDO22315.1"/>
    </source>
</evidence>
<dbReference type="EMBL" id="SNWM01000002">
    <property type="protein sequence ID" value="TDO22315.1"/>
    <property type="molecule type" value="Genomic_DNA"/>
</dbReference>
<evidence type="ECO:0008006" key="4">
    <source>
        <dbReference type="Google" id="ProtNLM"/>
    </source>
</evidence>
<protein>
    <recommendedName>
        <fullName evidence="4">DUF2911 family protein</fullName>
    </recommendedName>
</protein>